<keyword evidence="1" id="KW-1133">Transmembrane helix</keyword>
<feature type="transmembrane region" description="Helical" evidence="1">
    <location>
        <begin position="141"/>
        <end position="162"/>
    </location>
</feature>
<dbReference type="RefSeq" id="WP_099123750.1">
    <property type="nucleotide sequence ID" value="NZ_CAWNRH010000001.1"/>
</dbReference>
<keyword evidence="1" id="KW-0812">Transmembrane</keyword>
<feature type="transmembrane region" description="Helical" evidence="1">
    <location>
        <begin position="59"/>
        <end position="79"/>
    </location>
</feature>
<feature type="transmembrane region" description="Helical" evidence="1">
    <location>
        <begin position="174"/>
        <end position="194"/>
    </location>
</feature>
<keyword evidence="3" id="KW-1185">Reference proteome</keyword>
<evidence type="ECO:0000256" key="1">
    <source>
        <dbReference type="SAM" id="Phobius"/>
    </source>
</evidence>
<reference evidence="2 3" key="1">
    <citation type="journal article" date="2017" name="Nat. Microbiol.">
        <title>Natural product diversity associated with the nematode symbionts Photorhabdus and Xenorhabdus.</title>
        <authorList>
            <person name="Tobias N.J."/>
            <person name="Wolff H."/>
            <person name="Djahanschiri B."/>
            <person name="Grundmann F."/>
            <person name="Kronenwerth M."/>
            <person name="Shi Y.M."/>
            <person name="Simonyi S."/>
            <person name="Grun P."/>
            <person name="Shapiro-Ilan D."/>
            <person name="Pidot S.J."/>
            <person name="Stinear T.P."/>
            <person name="Ebersberger I."/>
            <person name="Bode H.B."/>
        </authorList>
    </citation>
    <scope>NUCLEOTIDE SEQUENCE [LARGE SCALE GENOMIC DNA]</scope>
    <source>
        <strain evidence="2 3">DSM 17904</strain>
    </source>
</reference>
<dbReference type="Proteomes" id="UP000222366">
    <property type="component" value="Unassembled WGS sequence"/>
</dbReference>
<organism evidence="2 3">
    <name type="scientific">Xenorhabdus stockiae</name>
    <dbReference type="NCBI Taxonomy" id="351614"/>
    <lineage>
        <taxon>Bacteria</taxon>
        <taxon>Pseudomonadati</taxon>
        <taxon>Pseudomonadota</taxon>
        <taxon>Gammaproteobacteria</taxon>
        <taxon>Enterobacterales</taxon>
        <taxon>Morganellaceae</taxon>
        <taxon>Xenorhabdus</taxon>
    </lineage>
</organism>
<evidence type="ECO:0000313" key="2">
    <source>
        <dbReference type="EMBL" id="PHM67798.1"/>
    </source>
</evidence>
<name>A0A2D0KWN3_9GAMM</name>
<dbReference type="AlphaFoldDB" id="A0A2D0KWN3"/>
<feature type="transmembrane region" description="Helical" evidence="1">
    <location>
        <begin position="91"/>
        <end position="111"/>
    </location>
</feature>
<proteinExistence type="predicted"/>
<dbReference type="EMBL" id="NJAJ01000001">
    <property type="protein sequence ID" value="PHM67798.1"/>
    <property type="molecule type" value="Genomic_DNA"/>
</dbReference>
<protein>
    <submittedName>
        <fullName evidence="2">Uncharacterized protein</fullName>
    </submittedName>
</protein>
<accession>A0A2D0KWN3</accession>
<comment type="caution">
    <text evidence="2">The sequence shown here is derived from an EMBL/GenBank/DDBJ whole genome shotgun (WGS) entry which is preliminary data.</text>
</comment>
<evidence type="ECO:0000313" key="3">
    <source>
        <dbReference type="Proteomes" id="UP000222366"/>
    </source>
</evidence>
<gene>
    <name evidence="2" type="ORF">Xsto_00088</name>
</gene>
<sequence>MQQTNLSIWRYLISRDVMLNMIIPIILYHVAFSVGGVSTALLLTTIYSVILKIISKTQSLWVVIALLLVSGLSHYLYIHGYTLFDKKLEEVFGSISSAASLVAVFCFYSLIGKPAAKTMAEQAMPGLKTISVYGKPIYDRVWHEVSIAWILVYLSKAIGIYLLANRAGFPIDTMITFCGTPLTILMILFSFYWPRYRWRSYRKKQERNKSE</sequence>
<keyword evidence="1" id="KW-0472">Membrane</keyword>
<feature type="transmembrane region" description="Helical" evidence="1">
    <location>
        <begin position="21"/>
        <end position="47"/>
    </location>
</feature>